<dbReference type="InterPro" id="IPR055768">
    <property type="entry name" value="DUF7344"/>
</dbReference>
<evidence type="ECO:0000259" key="1">
    <source>
        <dbReference type="Pfam" id="PF24035"/>
    </source>
</evidence>
<organism evidence="2 3">
    <name type="scientific">Halorubrum lipolyticum DSM 21995</name>
    <dbReference type="NCBI Taxonomy" id="1227482"/>
    <lineage>
        <taxon>Archaea</taxon>
        <taxon>Methanobacteriati</taxon>
        <taxon>Methanobacteriota</taxon>
        <taxon>Stenosarchaea group</taxon>
        <taxon>Halobacteria</taxon>
        <taxon>Halobacteriales</taxon>
        <taxon>Haloferacaceae</taxon>
        <taxon>Halorubrum</taxon>
    </lineage>
</organism>
<comment type="caution">
    <text evidence="2">The sequence shown here is derived from an EMBL/GenBank/DDBJ whole genome shotgun (WGS) entry which is preliminary data.</text>
</comment>
<dbReference type="Pfam" id="PF24035">
    <property type="entry name" value="DUF7344"/>
    <property type="match status" value="1"/>
</dbReference>
<accession>M0NL27</accession>
<feature type="domain" description="DUF7344" evidence="1">
    <location>
        <begin position="12"/>
        <end position="86"/>
    </location>
</feature>
<evidence type="ECO:0000313" key="2">
    <source>
        <dbReference type="EMBL" id="EMA58288.1"/>
    </source>
</evidence>
<gene>
    <name evidence="2" type="ORF">C469_13800</name>
</gene>
<dbReference type="InterPro" id="IPR036388">
    <property type="entry name" value="WH-like_DNA-bd_sf"/>
</dbReference>
<name>M0NL27_9EURY</name>
<dbReference type="PATRIC" id="fig|1227482.3.peg.2793"/>
<dbReference type="Gene3D" id="1.10.10.10">
    <property type="entry name" value="Winged helix-like DNA-binding domain superfamily/Winged helix DNA-binding domain"/>
    <property type="match status" value="1"/>
</dbReference>
<evidence type="ECO:0000313" key="3">
    <source>
        <dbReference type="Proteomes" id="UP000011650"/>
    </source>
</evidence>
<proteinExistence type="predicted"/>
<dbReference type="RefSeq" id="WP_008007532.1">
    <property type="nucleotide sequence ID" value="NZ_AOJG01000038.1"/>
</dbReference>
<dbReference type="Proteomes" id="UP000011650">
    <property type="component" value="Unassembled WGS sequence"/>
</dbReference>
<reference evidence="2 3" key="1">
    <citation type="journal article" date="2014" name="PLoS Genet.">
        <title>Phylogenetically driven sequencing of extremely halophilic archaea reveals strategies for static and dynamic osmo-response.</title>
        <authorList>
            <person name="Becker E.A."/>
            <person name="Seitzer P.M."/>
            <person name="Tritt A."/>
            <person name="Larsen D."/>
            <person name="Krusor M."/>
            <person name="Yao A.I."/>
            <person name="Wu D."/>
            <person name="Madern D."/>
            <person name="Eisen J.A."/>
            <person name="Darling A.E."/>
            <person name="Facciotti M.T."/>
        </authorList>
    </citation>
    <scope>NUCLEOTIDE SEQUENCE [LARGE SCALE GENOMIC DNA]</scope>
    <source>
        <strain evidence="2 3">DSM 21995</strain>
    </source>
</reference>
<keyword evidence="3" id="KW-1185">Reference proteome</keyword>
<dbReference type="AlphaFoldDB" id="M0NL27"/>
<dbReference type="OrthoDB" id="324054at2157"/>
<dbReference type="EMBL" id="AOJG01000038">
    <property type="protein sequence ID" value="EMA58288.1"/>
    <property type="molecule type" value="Genomic_DNA"/>
</dbReference>
<sequence length="111" mass="12571">MPNDLSTSDILTVLAERRRRLLLRLLRDARTPLPVTELAERIGEYESGGPESSDPLSIRLRLRHAHLPKLEAAAVVEFDEGKGTVRPARNFDVLVRFLEKVEAGERSRSDR</sequence>
<protein>
    <recommendedName>
        <fullName evidence="1">DUF7344 domain-containing protein</fullName>
    </recommendedName>
</protein>